<feature type="binding site" evidence="6">
    <location>
        <position position="206"/>
    </location>
    <ligand>
        <name>pyruvate</name>
        <dbReference type="ChEBI" id="CHEBI:15361"/>
    </ligand>
</feature>
<name>A0A1I4ASM3_9LACT</name>
<evidence type="ECO:0000313" key="8">
    <source>
        <dbReference type="Proteomes" id="UP000199589"/>
    </source>
</evidence>
<feature type="active site" description="Proton donor/acceptor" evidence="5">
    <location>
        <position position="135"/>
    </location>
</feature>
<evidence type="ECO:0000256" key="3">
    <source>
        <dbReference type="ARBA" id="ARBA00023270"/>
    </source>
</evidence>
<organism evidence="7 8">
    <name type="scientific">Marinilactibacillus piezotolerans</name>
    <dbReference type="NCBI Taxonomy" id="258723"/>
    <lineage>
        <taxon>Bacteria</taxon>
        <taxon>Bacillati</taxon>
        <taxon>Bacillota</taxon>
        <taxon>Bacilli</taxon>
        <taxon>Lactobacillales</taxon>
        <taxon>Carnobacteriaceae</taxon>
        <taxon>Marinilactibacillus</taxon>
    </lineage>
</organism>
<dbReference type="GO" id="GO:0044281">
    <property type="term" value="P:small molecule metabolic process"/>
    <property type="evidence" value="ECO:0007669"/>
    <property type="project" value="UniProtKB-ARBA"/>
</dbReference>
<dbReference type="PRINTS" id="PR00146">
    <property type="entry name" value="DHPICSNTHASE"/>
</dbReference>
<dbReference type="PANTHER" id="PTHR12128:SF66">
    <property type="entry name" value="4-HYDROXY-2-OXOGLUTARATE ALDOLASE, MITOCHONDRIAL"/>
    <property type="match status" value="1"/>
</dbReference>
<dbReference type="PROSITE" id="PS00666">
    <property type="entry name" value="DHDPS_2"/>
    <property type="match status" value="1"/>
</dbReference>
<dbReference type="InterPro" id="IPR013785">
    <property type="entry name" value="Aldolase_TIM"/>
</dbReference>
<dbReference type="PANTHER" id="PTHR12128">
    <property type="entry name" value="DIHYDRODIPICOLINATE SYNTHASE"/>
    <property type="match status" value="1"/>
</dbReference>
<evidence type="ECO:0000256" key="4">
    <source>
        <dbReference type="PIRNR" id="PIRNR001365"/>
    </source>
</evidence>
<dbReference type="CDD" id="cd00408">
    <property type="entry name" value="DHDPS-like"/>
    <property type="match status" value="1"/>
</dbReference>
<dbReference type="EMBL" id="FOSJ01000054">
    <property type="protein sequence ID" value="SFK58871.1"/>
    <property type="molecule type" value="Genomic_DNA"/>
</dbReference>
<dbReference type="Pfam" id="PF00701">
    <property type="entry name" value="DHDPS"/>
    <property type="match status" value="1"/>
</dbReference>
<keyword evidence="2 4" id="KW-0456">Lyase</keyword>
<dbReference type="PIRSF" id="PIRSF001365">
    <property type="entry name" value="DHDPS"/>
    <property type="match status" value="1"/>
</dbReference>
<evidence type="ECO:0000256" key="6">
    <source>
        <dbReference type="PIRSR" id="PIRSR001365-2"/>
    </source>
</evidence>
<dbReference type="RefSeq" id="WP_091898438.1">
    <property type="nucleotide sequence ID" value="NZ_FOSJ01000054.1"/>
</dbReference>
<comment type="similarity">
    <text evidence="1 4">Belongs to the DapA family.</text>
</comment>
<evidence type="ECO:0000256" key="5">
    <source>
        <dbReference type="PIRSR" id="PIRSR001365-1"/>
    </source>
</evidence>
<keyword evidence="8" id="KW-1185">Reference proteome</keyword>
<reference evidence="8" key="1">
    <citation type="submission" date="2016-10" db="EMBL/GenBank/DDBJ databases">
        <authorList>
            <person name="Varghese N."/>
            <person name="Submissions S."/>
        </authorList>
    </citation>
    <scope>NUCLEOTIDE SEQUENCE [LARGE SCALE GENOMIC DNA]</scope>
    <source>
        <strain evidence="8">DSM 16108</strain>
    </source>
</reference>
<dbReference type="InterPro" id="IPR020625">
    <property type="entry name" value="Schiff_base-form_aldolases_AS"/>
</dbReference>
<feature type="active site" description="Schiff-base intermediate with substrate" evidence="5">
    <location>
        <position position="163"/>
    </location>
</feature>
<dbReference type="AlphaFoldDB" id="A0A1I4ASM3"/>
<evidence type="ECO:0000256" key="1">
    <source>
        <dbReference type="ARBA" id="ARBA00007592"/>
    </source>
</evidence>
<dbReference type="SUPFAM" id="SSF51569">
    <property type="entry name" value="Aldolase"/>
    <property type="match status" value="1"/>
</dbReference>
<dbReference type="OrthoDB" id="9771791at2"/>
<evidence type="ECO:0000256" key="2">
    <source>
        <dbReference type="ARBA" id="ARBA00023239"/>
    </source>
</evidence>
<evidence type="ECO:0000313" key="7">
    <source>
        <dbReference type="EMBL" id="SFK58871.1"/>
    </source>
</evidence>
<dbReference type="SMART" id="SM01130">
    <property type="entry name" value="DHDPS"/>
    <property type="match status" value="1"/>
</dbReference>
<accession>A0A1I4ASM3</accession>
<dbReference type="Proteomes" id="UP000199589">
    <property type="component" value="Unassembled WGS sequence"/>
</dbReference>
<dbReference type="InterPro" id="IPR002220">
    <property type="entry name" value="DapA-like"/>
</dbReference>
<sequence>MIQGMITPMVTPFCRDNNQTINYEATDQLIDRLIDKGIDGLFLLGSNGEFHVLTENEKLQFVEHVTKKVNKRVPVYVGTGSCSLHESIRLSKKMELLGVDALSVLAPYFFEPTEEELYYYFSSIANSVEIPIILYNIPKTVGYKLSPELVEKLSSIKNVRGIKDSSGDLELFESYINATKNTDTVVLIGSDSKIAQAYALGAKGAVAGTSNLLTDQLVGFNHALKYHEVDKISGYQQAIEELRKILKLGTVPSALKRSIELAGIAEVGPARYPTLELSEEADKEIQEMLKKIGINKES</sequence>
<dbReference type="Gene3D" id="3.20.20.70">
    <property type="entry name" value="Aldolase class I"/>
    <property type="match status" value="1"/>
</dbReference>
<dbReference type="GO" id="GO:0008840">
    <property type="term" value="F:4-hydroxy-tetrahydrodipicolinate synthase activity"/>
    <property type="evidence" value="ECO:0007669"/>
    <property type="project" value="TreeGrafter"/>
</dbReference>
<gene>
    <name evidence="7" type="ORF">SAMN04488569_10543</name>
</gene>
<keyword evidence="3" id="KW-0704">Schiff base</keyword>
<protein>
    <submittedName>
        <fullName evidence="7">4-hydroxy-tetrahydrodipicolinate synthase</fullName>
    </submittedName>
</protein>
<proteinExistence type="inferred from homology"/>